<dbReference type="GO" id="GO:0031262">
    <property type="term" value="C:Ndc80 complex"/>
    <property type="evidence" value="ECO:0007669"/>
    <property type="project" value="InterPro"/>
</dbReference>
<dbReference type="AlphaFoldDB" id="A0A177WIU4"/>
<organism evidence="12 13">
    <name type="scientific">Batrachochytrium dendrobatidis (strain JEL423)</name>
    <dbReference type="NCBI Taxonomy" id="403673"/>
    <lineage>
        <taxon>Eukaryota</taxon>
        <taxon>Fungi</taxon>
        <taxon>Fungi incertae sedis</taxon>
        <taxon>Chytridiomycota</taxon>
        <taxon>Chytridiomycota incertae sedis</taxon>
        <taxon>Chytridiomycetes</taxon>
        <taxon>Rhizophydiales</taxon>
        <taxon>Rhizophydiales incertae sedis</taxon>
        <taxon>Batrachochytrium</taxon>
    </lineage>
</organism>
<keyword evidence="3 9" id="KW-0132">Cell division</keyword>
<keyword evidence="9" id="KW-0539">Nucleus</keyword>
<comment type="subcellular location">
    <subcellularLocation>
        <location evidence="9">Nucleus</location>
    </subcellularLocation>
    <subcellularLocation>
        <location evidence="9">Chromosome</location>
        <location evidence="9">Centromere</location>
        <location evidence="9">Kinetochore</location>
    </subcellularLocation>
</comment>
<evidence type="ECO:0000256" key="6">
    <source>
        <dbReference type="ARBA" id="ARBA00023054"/>
    </source>
</evidence>
<comment type="similarity">
    <text evidence="1 9">Belongs to the SPC25 family.</text>
</comment>
<sequence>MTNRLSTIHFLSQTNGFGIGPSGSIPPRTPRLMRASLMPAGTTPVRLHQPYTSESVQSNTAMDSTTKEPETLDLKSVCSTITQTFDSWVLAKGKSMADSRNTFLKDMKDLQVRSQELRKLVETLKSDEEDLMQTLDTQRNEQELMEGEISQLAQTRKAKEAELETLHTKIKQLTSDIHAKRQELNLKKNAQQAEAEDLIPMLDMYEKLLAMKMVQTVSDVIQFKFTHVNDAKLEQEYSFELGVSDTTAYKLISCKPMLLNIDASIEWLNSSRDLYTFVKYMRSEFTKYARSQSRHMR</sequence>
<evidence type="ECO:0000256" key="1">
    <source>
        <dbReference type="ARBA" id="ARBA00006379"/>
    </source>
</evidence>
<evidence type="ECO:0000256" key="10">
    <source>
        <dbReference type="SAM" id="Coils"/>
    </source>
</evidence>
<evidence type="ECO:0000256" key="5">
    <source>
        <dbReference type="ARBA" id="ARBA00022838"/>
    </source>
</evidence>
<dbReference type="GO" id="GO:0005634">
    <property type="term" value="C:nucleus"/>
    <property type="evidence" value="ECO:0007669"/>
    <property type="project" value="UniProtKB-SubCell"/>
</dbReference>
<dbReference type="Gene3D" id="3.30.457.50">
    <property type="entry name" value="Chromosome segregation protein Spc25"/>
    <property type="match status" value="1"/>
</dbReference>
<evidence type="ECO:0000259" key="11">
    <source>
        <dbReference type="Pfam" id="PF08234"/>
    </source>
</evidence>
<dbReference type="VEuPathDB" id="FungiDB:BDEG_23827"/>
<evidence type="ECO:0000256" key="4">
    <source>
        <dbReference type="ARBA" id="ARBA00022776"/>
    </source>
</evidence>
<evidence type="ECO:0000313" key="13">
    <source>
        <dbReference type="Proteomes" id="UP000077115"/>
    </source>
</evidence>
<dbReference type="GO" id="GO:0007059">
    <property type="term" value="P:chromosome segregation"/>
    <property type="evidence" value="ECO:0007669"/>
    <property type="project" value="InterPro"/>
</dbReference>
<dbReference type="InterPro" id="IPR045143">
    <property type="entry name" value="Spc25"/>
</dbReference>
<feature type="domain" description="Chromosome segregation protein Spc25 C-terminal" evidence="11">
    <location>
        <begin position="218"/>
        <end position="285"/>
    </location>
</feature>
<comment type="subunit">
    <text evidence="9">Component of the NDC80 complex.</text>
</comment>
<protein>
    <recommendedName>
        <fullName evidence="9">Kinetochore protein SPC25</fullName>
    </recommendedName>
</protein>
<dbReference type="InterPro" id="IPR013255">
    <property type="entry name" value="Spc25_C"/>
</dbReference>
<dbReference type="PANTHER" id="PTHR14281:SF0">
    <property type="entry name" value="KINETOCHORE PROTEIN SPC25"/>
    <property type="match status" value="1"/>
</dbReference>
<evidence type="ECO:0000256" key="9">
    <source>
        <dbReference type="RuleBase" id="RU367150"/>
    </source>
</evidence>
<dbReference type="PANTHER" id="PTHR14281">
    <property type="entry name" value="KINETOCHORE PROTEIN SPC25-RELATED"/>
    <property type="match status" value="1"/>
</dbReference>
<dbReference type="OrthoDB" id="6353017at2759"/>
<comment type="function">
    <text evidence="9">Acts as a component of the essential kinetochore-associated NDC80 complex, which is required for chromosome segregation and spindle checkpoint activity.</text>
</comment>
<feature type="coiled-coil region" evidence="10">
    <location>
        <begin position="107"/>
        <end position="190"/>
    </location>
</feature>
<dbReference type="Proteomes" id="UP000077115">
    <property type="component" value="Unassembled WGS sequence"/>
</dbReference>
<evidence type="ECO:0000256" key="2">
    <source>
        <dbReference type="ARBA" id="ARBA00022454"/>
    </source>
</evidence>
<keyword evidence="6 10" id="KW-0175">Coiled coil</keyword>
<dbReference type="GO" id="GO:0051301">
    <property type="term" value="P:cell division"/>
    <property type="evidence" value="ECO:0007669"/>
    <property type="project" value="UniProtKB-UniRule"/>
</dbReference>
<reference evidence="12 13" key="2">
    <citation type="submission" date="2016-05" db="EMBL/GenBank/DDBJ databases">
        <title>Lineage-specific infection strategies underlie the spectrum of fungal disease in amphibians.</title>
        <authorList>
            <person name="Cuomo C.A."/>
            <person name="Farrer R.A."/>
            <person name="James T."/>
            <person name="Longcore J."/>
            <person name="Birren B."/>
        </authorList>
    </citation>
    <scope>NUCLEOTIDE SEQUENCE [LARGE SCALE GENOMIC DNA]</scope>
    <source>
        <strain evidence="12 13">JEL423</strain>
    </source>
</reference>
<keyword evidence="8 9" id="KW-0137">Centromere</keyword>
<gene>
    <name evidence="12" type="ORF">BDEG_23827</name>
</gene>
<accession>A0A177WIU4</accession>
<evidence type="ECO:0000256" key="3">
    <source>
        <dbReference type="ARBA" id="ARBA00022618"/>
    </source>
</evidence>
<name>A0A177WIU4_BATDL</name>
<proteinExistence type="inferred from homology"/>
<reference evidence="12 13" key="1">
    <citation type="submission" date="2006-10" db="EMBL/GenBank/DDBJ databases">
        <title>The Genome Sequence of Batrachochytrium dendrobatidis JEL423.</title>
        <authorList>
            <consortium name="The Broad Institute Genome Sequencing Platform"/>
            <person name="Birren B."/>
            <person name="Lander E."/>
            <person name="Galagan J."/>
            <person name="Cuomo C."/>
            <person name="Devon K."/>
            <person name="Jaffe D."/>
            <person name="Butler J."/>
            <person name="Alvarez P."/>
            <person name="Gnerre S."/>
            <person name="Grabherr M."/>
            <person name="Kleber M."/>
            <person name="Mauceli E."/>
            <person name="Brockman W."/>
            <person name="Young S."/>
            <person name="LaButti K."/>
            <person name="Sykes S."/>
            <person name="DeCaprio D."/>
            <person name="Crawford M."/>
            <person name="Koehrsen M."/>
            <person name="Engels R."/>
            <person name="Montgomery P."/>
            <person name="Pearson M."/>
            <person name="Howarth C."/>
            <person name="Larson L."/>
            <person name="White J."/>
            <person name="O'Leary S."/>
            <person name="Kodira C."/>
            <person name="Zeng Q."/>
            <person name="Yandava C."/>
            <person name="Alvarado L."/>
            <person name="Longcore J."/>
            <person name="James T."/>
        </authorList>
    </citation>
    <scope>NUCLEOTIDE SEQUENCE [LARGE SCALE GENOMIC DNA]</scope>
    <source>
        <strain evidence="12 13">JEL423</strain>
    </source>
</reference>
<evidence type="ECO:0000256" key="8">
    <source>
        <dbReference type="ARBA" id="ARBA00023328"/>
    </source>
</evidence>
<evidence type="ECO:0000313" key="12">
    <source>
        <dbReference type="EMBL" id="OAJ40048.1"/>
    </source>
</evidence>
<keyword evidence="7 9" id="KW-0131">Cell cycle</keyword>
<dbReference type="FunFam" id="3.30.457.50:FF:000001">
    <property type="entry name" value="Probable kinetochore protein spc25"/>
    <property type="match status" value="1"/>
</dbReference>
<dbReference type="CDD" id="cd23784">
    <property type="entry name" value="RWD_Spc25"/>
    <property type="match status" value="1"/>
</dbReference>
<dbReference type="EMBL" id="DS022303">
    <property type="protein sequence ID" value="OAJ40048.1"/>
    <property type="molecule type" value="Genomic_DNA"/>
</dbReference>
<evidence type="ECO:0000256" key="7">
    <source>
        <dbReference type="ARBA" id="ARBA00023306"/>
    </source>
</evidence>
<dbReference type="STRING" id="403673.A0A177WIU4"/>
<keyword evidence="5 9" id="KW-0995">Kinetochore</keyword>
<keyword evidence="2 9" id="KW-0158">Chromosome</keyword>
<dbReference type="Pfam" id="PF08234">
    <property type="entry name" value="Spindle_Spc25"/>
    <property type="match status" value="1"/>
</dbReference>
<keyword evidence="4 9" id="KW-0498">Mitosis</keyword>